<keyword evidence="3" id="KW-1185">Reference proteome</keyword>
<proteinExistence type="predicted"/>
<evidence type="ECO:0000313" key="3">
    <source>
        <dbReference type="Proteomes" id="UP000823388"/>
    </source>
</evidence>
<comment type="caution">
    <text evidence="2">The sequence shown here is derived from an EMBL/GenBank/DDBJ whole genome shotgun (WGS) entry which is preliminary data.</text>
</comment>
<evidence type="ECO:0000256" key="1">
    <source>
        <dbReference type="SAM" id="MobiDB-lite"/>
    </source>
</evidence>
<accession>A0A8T0TVJ4</accession>
<dbReference type="EMBL" id="CM029042">
    <property type="protein sequence ID" value="KAG2616182.1"/>
    <property type="molecule type" value="Genomic_DNA"/>
</dbReference>
<evidence type="ECO:0000313" key="2">
    <source>
        <dbReference type="EMBL" id="KAG2616182.1"/>
    </source>
</evidence>
<reference evidence="2 3" key="1">
    <citation type="submission" date="2020-05" db="EMBL/GenBank/DDBJ databases">
        <title>WGS assembly of Panicum virgatum.</title>
        <authorList>
            <person name="Lovell J.T."/>
            <person name="Jenkins J."/>
            <person name="Shu S."/>
            <person name="Juenger T.E."/>
            <person name="Schmutz J."/>
        </authorList>
    </citation>
    <scope>NUCLEOTIDE SEQUENCE [LARGE SCALE GENOMIC DNA]</scope>
    <source>
        <strain evidence="3">cv. AP13</strain>
    </source>
</reference>
<gene>
    <name evidence="2" type="ORF">PVAP13_3NG151980</name>
</gene>
<feature type="region of interest" description="Disordered" evidence="1">
    <location>
        <begin position="32"/>
        <end position="59"/>
    </location>
</feature>
<dbReference type="Proteomes" id="UP000823388">
    <property type="component" value="Chromosome 3N"/>
</dbReference>
<protein>
    <submittedName>
        <fullName evidence="2">Uncharacterized protein</fullName>
    </submittedName>
</protein>
<feature type="non-terminal residue" evidence="2">
    <location>
        <position position="1"/>
    </location>
</feature>
<dbReference type="AlphaFoldDB" id="A0A8T0TVJ4"/>
<feature type="non-terminal residue" evidence="2">
    <location>
        <position position="116"/>
    </location>
</feature>
<organism evidence="2 3">
    <name type="scientific">Panicum virgatum</name>
    <name type="common">Blackwell switchgrass</name>
    <dbReference type="NCBI Taxonomy" id="38727"/>
    <lineage>
        <taxon>Eukaryota</taxon>
        <taxon>Viridiplantae</taxon>
        <taxon>Streptophyta</taxon>
        <taxon>Embryophyta</taxon>
        <taxon>Tracheophyta</taxon>
        <taxon>Spermatophyta</taxon>
        <taxon>Magnoliopsida</taxon>
        <taxon>Liliopsida</taxon>
        <taxon>Poales</taxon>
        <taxon>Poaceae</taxon>
        <taxon>PACMAD clade</taxon>
        <taxon>Panicoideae</taxon>
        <taxon>Panicodae</taxon>
        <taxon>Paniceae</taxon>
        <taxon>Panicinae</taxon>
        <taxon>Panicum</taxon>
        <taxon>Panicum sect. Hiantes</taxon>
    </lineage>
</organism>
<sequence length="116" mass="12404">KSPSHSVAPPNPNRGILRVAFVHFRPHRLSSSRDQHVLSSHADGAGSAGGPQGRVGPRFSSDASSFTTIELLLHGFTQRSRGRTLALVRNHCLSHLGSEMVALKVVHAGGDIRLTL</sequence>
<name>A0A8T0TVJ4_PANVG</name>